<dbReference type="Pfam" id="PF06202">
    <property type="entry name" value="GDE_C"/>
    <property type="match status" value="1"/>
</dbReference>
<dbReference type="RefSeq" id="WP_004629859.1">
    <property type="nucleotide sequence ID" value="NZ_AORV01000065.1"/>
</dbReference>
<organism evidence="3 4">
    <name type="scientific">Ruminiclostridium cellobioparum subsp. termitidis CT1112</name>
    <dbReference type="NCBI Taxonomy" id="1195236"/>
    <lineage>
        <taxon>Bacteria</taxon>
        <taxon>Bacillati</taxon>
        <taxon>Bacillota</taxon>
        <taxon>Clostridia</taxon>
        <taxon>Eubacteriales</taxon>
        <taxon>Oscillospiraceae</taxon>
        <taxon>Ruminiclostridium</taxon>
    </lineage>
</organism>
<protein>
    <submittedName>
        <fullName evidence="3">Glycogen debranching enzyme, archaeal type, putative</fullName>
    </submittedName>
</protein>
<accession>S0FHW6</accession>
<dbReference type="PATRIC" id="fig|1195236.3.peg.5010"/>
<proteinExistence type="predicted"/>
<reference evidence="3 4" key="1">
    <citation type="journal article" date="2013" name="Genome Announc.">
        <title>Draft Genome Sequence of the Cellulolytic, Mesophilic, Anaerobic Bacterium Clostridium termitidis Strain CT1112 (DSM 5398).</title>
        <authorList>
            <person name="Lal S."/>
            <person name="Ramachandran U."/>
            <person name="Zhang X."/>
            <person name="Munir R."/>
            <person name="Sparling R."/>
            <person name="Levin D.B."/>
        </authorList>
    </citation>
    <scope>NUCLEOTIDE SEQUENCE [LARGE SCALE GENOMIC DNA]</scope>
    <source>
        <strain evidence="3 4">CT1112</strain>
    </source>
</reference>
<evidence type="ECO:0000259" key="2">
    <source>
        <dbReference type="Pfam" id="PF12439"/>
    </source>
</evidence>
<dbReference type="FunFam" id="1.50.10.10:FF:000073">
    <property type="entry name" value="Glycogen debranching enzyme, hypothetical (TreX-like)"/>
    <property type="match status" value="1"/>
</dbReference>
<evidence type="ECO:0000313" key="4">
    <source>
        <dbReference type="Proteomes" id="UP000014155"/>
    </source>
</evidence>
<dbReference type="InterPro" id="IPR024742">
    <property type="entry name" value="Glycogen_debranch_N"/>
</dbReference>
<evidence type="ECO:0000313" key="3">
    <source>
        <dbReference type="EMBL" id="EMS69591.1"/>
    </source>
</evidence>
<dbReference type="InterPro" id="IPR010401">
    <property type="entry name" value="AGL/Gdb1"/>
</dbReference>
<keyword evidence="4" id="KW-1185">Reference proteome</keyword>
<dbReference type="SUPFAM" id="SSF48208">
    <property type="entry name" value="Six-hairpin glycosidases"/>
    <property type="match status" value="1"/>
</dbReference>
<dbReference type="AlphaFoldDB" id="S0FHW6"/>
<dbReference type="PANTHER" id="PTHR10569">
    <property type="entry name" value="GLYCOGEN DEBRANCHING ENZYME"/>
    <property type="match status" value="1"/>
</dbReference>
<name>S0FHW6_RUMCE</name>
<dbReference type="NCBIfam" id="TIGR01561">
    <property type="entry name" value="gde_arch"/>
    <property type="match status" value="1"/>
</dbReference>
<dbReference type="Proteomes" id="UP000014155">
    <property type="component" value="Unassembled WGS sequence"/>
</dbReference>
<feature type="domain" description="Glycogen debranching enzyme bacterial and archaeal type N-terminal" evidence="2">
    <location>
        <begin position="17"/>
        <end position="239"/>
    </location>
</feature>
<dbReference type="GO" id="GO:0004135">
    <property type="term" value="F:amylo-alpha-1,6-glucosidase activity"/>
    <property type="evidence" value="ECO:0007669"/>
    <property type="project" value="InterPro"/>
</dbReference>
<feature type="domain" description="Glycogen debranching enzyme C-terminal" evidence="1">
    <location>
        <begin position="301"/>
        <end position="664"/>
    </location>
</feature>
<dbReference type="GO" id="GO:0004134">
    <property type="term" value="F:4-alpha-glucanotransferase activity"/>
    <property type="evidence" value="ECO:0007669"/>
    <property type="project" value="InterPro"/>
</dbReference>
<dbReference type="Pfam" id="PF12439">
    <property type="entry name" value="GDE_N"/>
    <property type="match status" value="1"/>
</dbReference>
<gene>
    <name evidence="3" type="ORF">CTER_4821</name>
</gene>
<evidence type="ECO:0000259" key="1">
    <source>
        <dbReference type="Pfam" id="PF06202"/>
    </source>
</evidence>
<dbReference type="STRING" id="1195236.CTER_4821"/>
<dbReference type="InterPro" id="IPR032790">
    <property type="entry name" value="GDE_C"/>
</dbReference>
<dbReference type="GO" id="GO:0005980">
    <property type="term" value="P:glycogen catabolic process"/>
    <property type="evidence" value="ECO:0007669"/>
    <property type="project" value="InterPro"/>
</dbReference>
<dbReference type="PANTHER" id="PTHR10569:SF2">
    <property type="entry name" value="GLYCOGEN DEBRANCHING ENZYME"/>
    <property type="match status" value="1"/>
</dbReference>
<dbReference type="eggNOG" id="COG3408">
    <property type="taxonomic scope" value="Bacteria"/>
</dbReference>
<dbReference type="InterPro" id="IPR008928">
    <property type="entry name" value="6-hairpin_glycosidase_sf"/>
</dbReference>
<dbReference type="InterPro" id="IPR006451">
    <property type="entry name" value="Glycogen_debranch_arc"/>
</dbReference>
<dbReference type="Gene3D" id="1.50.10.10">
    <property type="match status" value="1"/>
</dbReference>
<sequence length="673" mass="76249">MEFGKSCWYDFHQGSEREWIVTNGTGGYASLSLIGSNSRRYHGLLVGALKPPTSRYLLLSNLLEDIIFTDGSQVSLSSFMTKGFNNEEYINHGYDRLTRMKYDFFPEFTFNHEDIVIKKKIAMKQGENTTAVLYEIRNGSRKASLKLTPLVNFRDHHHRSLKENLDFVTKIIGNEINVYPAGSTVSLRMGVSGGQIRKLEDCYFYNMFYTLEQERGLDCMEDHFIPGFFSVELNPWECKTVAFTASCCEGVGLSGEMQDAFNPEKQLSDAVRVISDRMGRMEQLLKRTGYSSGLVKKLVLAADNFIVYRNSIRASTIIAGYPWFTDWGRDTMIAFTGLTLTTGRFADAKEILYTFSRYVDYGLIPNMFPDDGEKPAYNSVDAALWYFEAVNSYLKYTGDFEFIKEEIYPCLKNICEHFMNGTIYDIAMTGDGLITAGNENTQLTWMDAKVGDWVVTPRHGKAVEINALWYNGLMIMSELAQKFTDRDVYLEPASKTKASFEKVFWNEEQQCLYDVVNEAGSDGSIRPNQILAVGLSHAVLEGHKARSVVEKVWKELYTPYGLRTLSQDSRQYRGVYSGDVWSRDGAYHQGTVWTWLLGRFIKAYVRVNGNTAEARKAALDFILPFADHMRDAGVGNISEIFDGSSPHRPRGCFAQAWSVAEILRAAIEDAGLD</sequence>
<comment type="caution">
    <text evidence="3">The sequence shown here is derived from an EMBL/GenBank/DDBJ whole genome shotgun (WGS) entry which is preliminary data.</text>
</comment>
<dbReference type="EMBL" id="AORV01000065">
    <property type="protein sequence ID" value="EMS69591.1"/>
    <property type="molecule type" value="Genomic_DNA"/>
</dbReference>
<dbReference type="InterPro" id="IPR012341">
    <property type="entry name" value="6hp_glycosidase-like_sf"/>
</dbReference>